<dbReference type="GO" id="GO:0016567">
    <property type="term" value="P:protein ubiquitination"/>
    <property type="evidence" value="ECO:0007669"/>
    <property type="project" value="InterPro"/>
</dbReference>
<dbReference type="PROSITE" id="PS50089">
    <property type="entry name" value="ZF_RING_2"/>
    <property type="match status" value="1"/>
</dbReference>
<feature type="domain" description="RING-type" evidence="26">
    <location>
        <begin position="259"/>
        <end position="304"/>
    </location>
</feature>
<dbReference type="InterPro" id="IPR017907">
    <property type="entry name" value="Znf_RING_CS"/>
</dbReference>
<keyword evidence="10" id="KW-0479">Metal-binding</keyword>
<evidence type="ECO:0000256" key="16">
    <source>
        <dbReference type="ARBA" id="ARBA00022989"/>
    </source>
</evidence>
<comment type="catalytic activity">
    <reaction evidence="1">
        <text>[E2 ubiquitin-conjugating enzyme]-S-ubiquitinyl-L-cysteine + [acceptor protein]-L-lysine = [E2 ubiquitin-conjugating enzyme]-L-cysteine + [acceptor protein]-N(6)-ubiquitinyl-L-lysine.</text>
        <dbReference type="EC" id="2.3.2.31"/>
    </reaction>
</comment>
<evidence type="ECO:0000256" key="13">
    <source>
        <dbReference type="ARBA" id="ARBA00022786"/>
    </source>
</evidence>
<dbReference type="GO" id="GO:0006915">
    <property type="term" value="P:apoptotic process"/>
    <property type="evidence" value="ECO:0007669"/>
    <property type="project" value="UniProtKB-KW"/>
</dbReference>
<keyword evidence="6" id="KW-0963">Cytoplasm</keyword>
<dbReference type="SMART" id="SM00647">
    <property type="entry name" value="IBR"/>
    <property type="match status" value="2"/>
</dbReference>
<evidence type="ECO:0000256" key="8">
    <source>
        <dbReference type="ARBA" id="ARBA00022692"/>
    </source>
</evidence>
<dbReference type="EMBL" id="GALX01004613">
    <property type="protein sequence ID" value="JAB63853.1"/>
    <property type="molecule type" value="Transcribed_RNA"/>
</dbReference>
<comment type="pathway">
    <text evidence="4">Protein modification; protein ubiquitination.</text>
</comment>
<evidence type="ECO:0000313" key="28">
    <source>
        <dbReference type="EMBL" id="JAB63853.1"/>
    </source>
</evidence>
<evidence type="ECO:0000256" key="20">
    <source>
        <dbReference type="ARBA" id="ARBA00060040"/>
    </source>
</evidence>
<dbReference type="Pfam" id="PF22191">
    <property type="entry name" value="IBR_1"/>
    <property type="match status" value="1"/>
</dbReference>
<dbReference type="Gene3D" id="1.20.120.1750">
    <property type="match status" value="1"/>
</dbReference>
<evidence type="ECO:0000256" key="25">
    <source>
        <dbReference type="SAM" id="Phobius"/>
    </source>
</evidence>
<keyword evidence="11" id="KW-0677">Repeat</keyword>
<dbReference type="InterPro" id="IPR031127">
    <property type="entry name" value="E3_UB_ligase_RBR"/>
</dbReference>
<dbReference type="CDD" id="cd20349">
    <property type="entry name" value="BRcat_RBR_RNF144"/>
    <property type="match status" value="1"/>
</dbReference>
<dbReference type="FunFam" id="3.30.40.10:FF:000051">
    <property type="entry name" value="RBR-type E3 ubiquitin transferase"/>
    <property type="match status" value="1"/>
</dbReference>
<keyword evidence="8 25" id="KW-0812">Transmembrane</keyword>
<evidence type="ECO:0000256" key="17">
    <source>
        <dbReference type="ARBA" id="ARBA00023128"/>
    </source>
</evidence>
<comment type="subunit">
    <text evidence="21">Interacts with UBE2L3, UBE2L6 and LCMT2, as well as with BAX. Interacts with TBK1; this interaction inhibits TBK1 phosphorylation and 'Lys-63'-linked polyubiquitination.</text>
</comment>
<evidence type="ECO:0000256" key="11">
    <source>
        <dbReference type="ARBA" id="ARBA00022737"/>
    </source>
</evidence>
<evidence type="ECO:0000256" key="7">
    <source>
        <dbReference type="ARBA" id="ARBA00022679"/>
    </source>
</evidence>
<proteinExistence type="inferred from homology"/>
<evidence type="ECO:0000256" key="12">
    <source>
        <dbReference type="ARBA" id="ARBA00022771"/>
    </source>
</evidence>
<dbReference type="EC" id="2.3.2.31" evidence="5"/>
<dbReference type="InterPro" id="IPR002867">
    <property type="entry name" value="IBR_dom"/>
</dbReference>
<evidence type="ECO:0000256" key="5">
    <source>
        <dbReference type="ARBA" id="ARBA00012251"/>
    </source>
</evidence>
<dbReference type="GO" id="GO:0008270">
    <property type="term" value="F:zinc ion binding"/>
    <property type="evidence" value="ECO:0007669"/>
    <property type="project" value="UniProtKB-KW"/>
</dbReference>
<dbReference type="PROSITE" id="PS51873">
    <property type="entry name" value="TRIAD"/>
    <property type="match status" value="1"/>
</dbReference>
<keyword evidence="7" id="KW-0808">Transferase</keyword>
<sequence>MTLPIQPLCGGKPSLQLRGGGAQGRRRPACLSAAWADPPISRRERRRAICSWSVGYGTLSEAEETAVATIGNQDNTTFKKGKVADHATLLETRGRRLVTAVAVPHAASPSTPAPARRTRSRVDPLLAMPGIKSLLSGGGRRRNSGDTQAPLVKRANGIGVAAATGESVPVVKSASSLASLRKCETVLALTGYLRSSSSSSSIEPLQPINRLRKSPHGSHSRMCSRCSSLLTLASSSRYSLSSSTGGFVPVPPEDPPVLCKLCLAEVPSNNVMRILQCDCAFCTECMKAYVEFEISEGAYEISCPDAQCPSQGVLQQEEIKRLAGSDLLEKHKKYRLNREVELDKTRTWCPRAGCETVCSMCPTQKCAPQSVFCPTCTTDFCSNCKLEWHEGLSCDDYGKQLAKEGKTEEPGIPFDSDLIKCCPMCNVPIEKDEGCAQMMCKRCKHVFCWYCLASLDDDFLLRHYDKGPCKNKLGHSRASVIWHRTQVIGIFAGFGILLLVASPLLLLAAPCIVCCKCRFCNAGTTKLDNEDEVPGEES</sequence>
<dbReference type="CDD" id="cd20352">
    <property type="entry name" value="Rcat_RBR_RNF144"/>
    <property type="match status" value="1"/>
</dbReference>
<dbReference type="Gene3D" id="3.30.40.10">
    <property type="entry name" value="Zinc/RING finger domain, C3HC4 (zinc finger)"/>
    <property type="match status" value="1"/>
</dbReference>
<comment type="similarity">
    <text evidence="19">Belongs to the RBR family. RNF144 subfamily.</text>
</comment>
<evidence type="ECO:0000256" key="19">
    <source>
        <dbReference type="ARBA" id="ARBA00038342"/>
    </source>
</evidence>
<keyword evidence="16 25" id="KW-1133">Transmembrane helix</keyword>
<keyword evidence="13" id="KW-0833">Ubl conjugation pathway</keyword>
<evidence type="ECO:0000256" key="6">
    <source>
        <dbReference type="ARBA" id="ARBA00022490"/>
    </source>
</evidence>
<evidence type="ECO:0000256" key="3">
    <source>
        <dbReference type="ARBA" id="ARBA00004496"/>
    </source>
</evidence>
<evidence type="ECO:0000256" key="23">
    <source>
        <dbReference type="ARBA" id="ARBA00078867"/>
    </source>
</evidence>
<dbReference type="InterPro" id="IPR044066">
    <property type="entry name" value="TRIAD_supradom"/>
</dbReference>
<evidence type="ECO:0000256" key="1">
    <source>
        <dbReference type="ARBA" id="ARBA00001798"/>
    </source>
</evidence>
<dbReference type="PROSITE" id="PS00518">
    <property type="entry name" value="ZF_RING_1"/>
    <property type="match status" value="1"/>
</dbReference>
<evidence type="ECO:0000256" key="15">
    <source>
        <dbReference type="ARBA" id="ARBA00022843"/>
    </source>
</evidence>
<dbReference type="InterPro" id="IPR001841">
    <property type="entry name" value="Znf_RING"/>
</dbReference>
<dbReference type="PANTHER" id="PTHR11685">
    <property type="entry name" value="RBR FAMILY RING FINGER AND IBR DOMAIN-CONTAINING"/>
    <property type="match status" value="1"/>
</dbReference>
<feature type="domain" description="RING-type" evidence="27">
    <location>
        <begin position="255"/>
        <end position="473"/>
    </location>
</feature>
<gene>
    <name evidence="28" type="primary">R144A</name>
</gene>
<evidence type="ECO:0000256" key="21">
    <source>
        <dbReference type="ARBA" id="ARBA00061765"/>
    </source>
</evidence>
<protein>
    <recommendedName>
        <fullName evidence="22">E3 ubiquitin-protein ligase RNF144B</fullName>
        <ecNumber evidence="5">2.3.2.31</ecNumber>
    </recommendedName>
    <alternativeName>
        <fullName evidence="23">RING finger protein 144B</fullName>
    </alternativeName>
</protein>
<evidence type="ECO:0000256" key="9">
    <source>
        <dbReference type="ARBA" id="ARBA00022703"/>
    </source>
</evidence>
<comment type="subcellular location">
    <subcellularLocation>
        <location evidence="3">Cytoplasm</location>
    </subcellularLocation>
    <subcellularLocation>
        <location evidence="2">Mitochondrion membrane</location>
        <topology evidence="2">Single-pass membrane protein</topology>
    </subcellularLocation>
</comment>
<evidence type="ECO:0000259" key="27">
    <source>
        <dbReference type="PROSITE" id="PS51873"/>
    </source>
</evidence>
<comment type="function">
    <text evidence="20">E3 ubiquitin-protein ligase which accepts ubiquitin from E2 ubiquitin-conjugating enzymes UBE2L3 and UBE2L6 in the form of a thioester and then directly transfers the ubiquitin to targeted substrates such as LCMT2, thereby promoting their degradation. Induces apoptosis via a p53/TP53-dependent but caspase-independent mechanism. Plays a crucial role in maintaining the genomic stability by controlling the degradation of multiple proteins involved in mitotic progression and DNA damage. Regulates epithelial homeostasis by mediating degradation of CDKN1A and isoform 2 of TP63. Plays a regulatory role in innate immunity by negatively regulating IRF3 activation and IFN-beta production. Mechanistically, inhibits TBK1 phosphorylation and 'Lys-63'-linked polyubiquitination independently of its E3 ligase activity. Alternatively, promotes 'Lys-27' and 'Lys-33'-linked ubiquitination of IFIH1/MDA5, promoting selective autophagic degradation of IFIH1/MDA5 to inhibit antiviral response.</text>
</comment>
<evidence type="ECO:0000256" key="24">
    <source>
        <dbReference type="PROSITE-ProRule" id="PRU00175"/>
    </source>
</evidence>
<evidence type="ECO:0000256" key="10">
    <source>
        <dbReference type="ARBA" id="ARBA00022723"/>
    </source>
</evidence>
<dbReference type="FunFam" id="1.20.120.1750:FF:000010">
    <property type="entry name" value="RBR-type E3 ubiquitin transferase"/>
    <property type="match status" value="1"/>
</dbReference>
<dbReference type="Pfam" id="PF01485">
    <property type="entry name" value="IBR"/>
    <property type="match status" value="1"/>
</dbReference>
<keyword evidence="17" id="KW-0496">Mitochondrion</keyword>
<name>V5GUD2_ANOGL</name>
<keyword evidence="14" id="KW-0862">Zinc</keyword>
<evidence type="ECO:0000256" key="14">
    <source>
        <dbReference type="ARBA" id="ARBA00022833"/>
    </source>
</evidence>
<dbReference type="GO" id="GO:0031966">
    <property type="term" value="C:mitochondrial membrane"/>
    <property type="evidence" value="ECO:0007669"/>
    <property type="project" value="UniProtKB-SubCell"/>
</dbReference>
<dbReference type="CDD" id="cd16632">
    <property type="entry name" value="mRING-HC-C4C4_RBR_RNF144"/>
    <property type="match status" value="1"/>
</dbReference>
<keyword evidence="15" id="KW-0832">Ubl conjugation</keyword>
<keyword evidence="12 24" id="KW-0863">Zinc-finger</keyword>
<keyword evidence="9" id="KW-0053">Apoptosis</keyword>
<keyword evidence="18 25" id="KW-0472">Membrane</keyword>
<evidence type="ECO:0000256" key="18">
    <source>
        <dbReference type="ARBA" id="ARBA00023136"/>
    </source>
</evidence>
<accession>V5GUD2</accession>
<reference evidence="28" key="1">
    <citation type="submission" date="2013-07" db="EMBL/GenBank/DDBJ databases">
        <title>Midgut Transcriptome Profiling of Anoplphora glabripennis, a Lignocellulose Degrading, Wood-Boring Cerambycid.</title>
        <authorList>
            <person name="Scully E.D."/>
            <person name="Hoover K."/>
            <person name="Carlson J.E."/>
            <person name="Tien M."/>
            <person name="Geib S.M."/>
        </authorList>
    </citation>
    <scope>NUCLEOTIDE SEQUENCE</scope>
</reference>
<feature type="transmembrane region" description="Helical" evidence="25">
    <location>
        <begin position="487"/>
        <end position="509"/>
    </location>
</feature>
<dbReference type="GO" id="GO:0061630">
    <property type="term" value="F:ubiquitin protein ligase activity"/>
    <property type="evidence" value="ECO:0007669"/>
    <property type="project" value="UniProtKB-EC"/>
</dbReference>
<dbReference type="AlphaFoldDB" id="V5GUD2"/>
<organism evidence="28">
    <name type="scientific">Anoplophora glabripennis</name>
    <name type="common">Asian longhorn beetle</name>
    <name type="synonym">Anoplophora nobilis</name>
    <dbReference type="NCBI Taxonomy" id="217634"/>
    <lineage>
        <taxon>Eukaryota</taxon>
        <taxon>Metazoa</taxon>
        <taxon>Ecdysozoa</taxon>
        <taxon>Arthropoda</taxon>
        <taxon>Hexapoda</taxon>
        <taxon>Insecta</taxon>
        <taxon>Pterygota</taxon>
        <taxon>Neoptera</taxon>
        <taxon>Endopterygota</taxon>
        <taxon>Coleoptera</taxon>
        <taxon>Polyphaga</taxon>
        <taxon>Cucujiformia</taxon>
        <taxon>Chrysomeloidea</taxon>
        <taxon>Cerambycidae</taxon>
        <taxon>Lamiinae</taxon>
        <taxon>Lamiini</taxon>
        <taxon>Anoplophora</taxon>
    </lineage>
</organism>
<evidence type="ECO:0000259" key="26">
    <source>
        <dbReference type="PROSITE" id="PS50089"/>
    </source>
</evidence>
<dbReference type="InterPro" id="IPR013083">
    <property type="entry name" value="Znf_RING/FYVE/PHD"/>
</dbReference>
<evidence type="ECO:0000256" key="22">
    <source>
        <dbReference type="ARBA" id="ARBA00069720"/>
    </source>
</evidence>
<evidence type="ECO:0000256" key="2">
    <source>
        <dbReference type="ARBA" id="ARBA00004304"/>
    </source>
</evidence>
<dbReference type="SUPFAM" id="SSF57850">
    <property type="entry name" value="RING/U-box"/>
    <property type="match status" value="3"/>
</dbReference>
<evidence type="ECO:0000256" key="4">
    <source>
        <dbReference type="ARBA" id="ARBA00004906"/>
    </source>
</evidence>